<dbReference type="AlphaFoldDB" id="A0A519BFX5"/>
<accession>A0A519BFX5</accession>
<dbReference type="Gene3D" id="3.30.1450.10">
    <property type="match status" value="1"/>
</dbReference>
<dbReference type="EMBL" id="SGBC01000003">
    <property type="protein sequence ID" value="RZD16159.1"/>
    <property type="molecule type" value="Genomic_DNA"/>
</dbReference>
<keyword evidence="1 2" id="KW-0732">Signal</keyword>
<reference evidence="3 4" key="1">
    <citation type="journal article" date="2019" name="ISME J.">
        <title>Insights into ecological role of a new deltaproteobacterial order Candidatus Acidulodesulfobacterales by metagenomics and metatranscriptomics.</title>
        <authorList>
            <person name="Tan S."/>
            <person name="Liu J."/>
            <person name="Fang Y."/>
            <person name="Hedlund B.P."/>
            <person name="Lian Z.H."/>
            <person name="Huang L.Y."/>
            <person name="Li J.T."/>
            <person name="Huang L.N."/>
            <person name="Li W.J."/>
            <person name="Jiang H.C."/>
            <person name="Dong H.L."/>
            <person name="Shu W.S."/>
        </authorList>
    </citation>
    <scope>NUCLEOTIDE SEQUENCE [LARGE SCALE GENOMIC DNA]</scope>
    <source>
        <strain evidence="3">AP2</strain>
    </source>
</reference>
<organism evidence="3 4">
    <name type="scientific">Acididesulfobacter guangdongensis</name>
    <dbReference type="NCBI Taxonomy" id="2597225"/>
    <lineage>
        <taxon>Bacteria</taxon>
        <taxon>Deltaproteobacteria</taxon>
        <taxon>Candidatus Acidulodesulfobacterales</taxon>
        <taxon>Candidatus Acididesulfobacter</taxon>
    </lineage>
</organism>
<feature type="chain" id="PRO_5021737177" description="Outer membrane protein assembly factor BamE" evidence="2">
    <location>
        <begin position="22"/>
        <end position="134"/>
    </location>
</feature>
<evidence type="ECO:0000313" key="3">
    <source>
        <dbReference type="EMBL" id="RZD16159.1"/>
    </source>
</evidence>
<evidence type="ECO:0008006" key="5">
    <source>
        <dbReference type="Google" id="ProtNLM"/>
    </source>
</evidence>
<comment type="caution">
    <text evidence="3">The sequence shown here is derived from an EMBL/GenBank/DDBJ whole genome shotgun (WGS) entry which is preliminary data.</text>
</comment>
<proteinExistence type="predicted"/>
<gene>
    <name evidence="3" type="ORF">EVJ46_08205</name>
</gene>
<evidence type="ECO:0000256" key="1">
    <source>
        <dbReference type="ARBA" id="ARBA00022729"/>
    </source>
</evidence>
<protein>
    <recommendedName>
        <fullName evidence="5">Outer membrane protein assembly factor BamE</fullName>
    </recommendedName>
</protein>
<dbReference type="InterPro" id="IPR037873">
    <property type="entry name" value="BamE-like"/>
</dbReference>
<feature type="signal peptide" evidence="2">
    <location>
        <begin position="1"/>
        <end position="21"/>
    </location>
</feature>
<dbReference type="PROSITE" id="PS51257">
    <property type="entry name" value="PROKAR_LIPOPROTEIN"/>
    <property type="match status" value="1"/>
</dbReference>
<sequence length="134" mass="14950">MKKSKKMFLLLTLVLVMSAVALSGCADGIGNGRIANQSNNTLSRKIIKGKTTESQIRQMFGDPDKTTFNSKDDLMWTYEYQHDHDTVAAYIPVVNWFAKDVKGHKKTLVILFNKKGIVKNYAFSNSANSISLGM</sequence>
<evidence type="ECO:0000256" key="2">
    <source>
        <dbReference type="SAM" id="SignalP"/>
    </source>
</evidence>
<name>A0A519BFX5_ACIG2</name>
<evidence type="ECO:0000313" key="4">
    <source>
        <dbReference type="Proteomes" id="UP000316562"/>
    </source>
</evidence>
<dbReference type="Proteomes" id="UP000316562">
    <property type="component" value="Unassembled WGS sequence"/>
</dbReference>